<evidence type="ECO:0000313" key="3">
    <source>
        <dbReference type="Proteomes" id="UP000620559"/>
    </source>
</evidence>
<comment type="caution">
    <text evidence="2">The sequence shown here is derived from an EMBL/GenBank/DDBJ whole genome shotgun (WGS) entry which is preliminary data.</text>
</comment>
<dbReference type="Proteomes" id="UP000620559">
    <property type="component" value="Unassembled WGS sequence"/>
</dbReference>
<sequence length="114" mass="11919">MGRWTPLILMAGGLAILLGTLLGINFPMDGRNAEVPARRRESQVLPANINVNSTATGSSGESSVAQNNNNNPRTVRSAPTTTAQGSTTESTTPSTSVGQRRSTSGNNAPIRALW</sequence>
<evidence type="ECO:0000313" key="2">
    <source>
        <dbReference type="EMBL" id="MBE9213427.1"/>
    </source>
</evidence>
<proteinExistence type="predicted"/>
<name>A0A8J7K1U9_9CYAN</name>
<reference evidence="2" key="1">
    <citation type="submission" date="2020-10" db="EMBL/GenBank/DDBJ databases">
        <authorList>
            <person name="Castelo-Branco R."/>
            <person name="Eusebio N."/>
            <person name="Adriana R."/>
            <person name="Vieira A."/>
            <person name="Brugerolle De Fraissinette N."/>
            <person name="Rezende De Castro R."/>
            <person name="Schneider M.P."/>
            <person name="Vasconcelos V."/>
            <person name="Leao P.N."/>
        </authorList>
    </citation>
    <scope>NUCLEOTIDE SEQUENCE</scope>
    <source>
        <strain evidence="2">LEGE 06105</strain>
    </source>
</reference>
<feature type="compositionally biased region" description="Low complexity" evidence="1">
    <location>
        <begin position="77"/>
        <end position="96"/>
    </location>
</feature>
<feature type="compositionally biased region" description="Polar residues" evidence="1">
    <location>
        <begin position="97"/>
        <end position="107"/>
    </location>
</feature>
<dbReference type="RefSeq" id="WP_193920333.1">
    <property type="nucleotide sequence ID" value="NZ_JADEWL010000032.1"/>
</dbReference>
<feature type="compositionally biased region" description="Polar residues" evidence="1">
    <location>
        <begin position="49"/>
        <end position="74"/>
    </location>
</feature>
<dbReference type="AlphaFoldDB" id="A0A8J7K1U9"/>
<organism evidence="2 3">
    <name type="scientific">Plectonema cf. radiosum LEGE 06105</name>
    <dbReference type="NCBI Taxonomy" id="945769"/>
    <lineage>
        <taxon>Bacteria</taxon>
        <taxon>Bacillati</taxon>
        <taxon>Cyanobacteriota</taxon>
        <taxon>Cyanophyceae</taxon>
        <taxon>Oscillatoriophycideae</taxon>
        <taxon>Oscillatoriales</taxon>
        <taxon>Microcoleaceae</taxon>
        <taxon>Plectonema</taxon>
    </lineage>
</organism>
<gene>
    <name evidence="2" type="ORF">IQ247_12245</name>
</gene>
<accession>A0A8J7K1U9</accession>
<protein>
    <submittedName>
        <fullName evidence="2">Uncharacterized protein</fullName>
    </submittedName>
</protein>
<dbReference type="EMBL" id="JADEWL010000032">
    <property type="protein sequence ID" value="MBE9213427.1"/>
    <property type="molecule type" value="Genomic_DNA"/>
</dbReference>
<evidence type="ECO:0000256" key="1">
    <source>
        <dbReference type="SAM" id="MobiDB-lite"/>
    </source>
</evidence>
<feature type="region of interest" description="Disordered" evidence="1">
    <location>
        <begin position="35"/>
        <end position="114"/>
    </location>
</feature>
<keyword evidence="3" id="KW-1185">Reference proteome</keyword>